<dbReference type="PANTHER" id="PTHR45680">
    <property type="entry name" value="NUCLEAR HORMONE RECEPTOR FAMILY"/>
    <property type="match status" value="1"/>
</dbReference>
<name>A0A0N4Z7H3_PARTI</name>
<reference evidence="6" key="1">
    <citation type="submission" date="2017-02" db="UniProtKB">
        <authorList>
            <consortium name="WormBaseParasite"/>
        </authorList>
    </citation>
    <scope>IDENTIFICATION</scope>
</reference>
<dbReference type="Proteomes" id="UP000038045">
    <property type="component" value="Unplaced"/>
</dbReference>
<evidence type="ECO:0000256" key="1">
    <source>
        <dbReference type="ARBA" id="ARBA00023015"/>
    </source>
</evidence>
<accession>A0A0N4Z7H3</accession>
<organism evidence="5 6">
    <name type="scientific">Parastrongyloides trichosuri</name>
    <name type="common">Possum-specific nematode worm</name>
    <dbReference type="NCBI Taxonomy" id="131310"/>
    <lineage>
        <taxon>Eukaryota</taxon>
        <taxon>Metazoa</taxon>
        <taxon>Ecdysozoa</taxon>
        <taxon>Nematoda</taxon>
        <taxon>Chromadorea</taxon>
        <taxon>Rhabditida</taxon>
        <taxon>Tylenchina</taxon>
        <taxon>Panagrolaimomorpha</taxon>
        <taxon>Strongyloidoidea</taxon>
        <taxon>Strongyloididae</taxon>
        <taxon>Parastrongyloides</taxon>
    </lineage>
</organism>
<dbReference type="PROSITE" id="PS51843">
    <property type="entry name" value="NR_LBD"/>
    <property type="match status" value="1"/>
</dbReference>
<evidence type="ECO:0000313" key="6">
    <source>
        <dbReference type="WBParaSite" id="PTRK_0000312400.1"/>
    </source>
</evidence>
<dbReference type="InterPro" id="IPR051152">
    <property type="entry name" value="C.elegans_Orphan_NR"/>
</dbReference>
<dbReference type="InterPro" id="IPR035500">
    <property type="entry name" value="NHR-like_dom_sf"/>
</dbReference>
<keyword evidence="2" id="KW-0804">Transcription</keyword>
<sequence length="149" mass="17418">MLIDACHATENHIHSISEPSIDAESLKKITEISKPLSLFYDENILEPMRKLKLDQTEGAYFLIQLLFSKVNISGLTKNTKDMCEKIIDISNNELHNYYVYIKNINNYCLRVTEITKLIFMIHEYDNREREVILLSKFFSILDASLIEEI</sequence>
<dbReference type="Pfam" id="PF00104">
    <property type="entry name" value="Hormone_recep"/>
    <property type="match status" value="1"/>
</dbReference>
<keyword evidence="3" id="KW-0675">Receptor</keyword>
<proteinExistence type="predicted"/>
<dbReference type="InterPro" id="IPR000536">
    <property type="entry name" value="Nucl_hrmn_rcpt_lig-bd"/>
</dbReference>
<dbReference type="STRING" id="131310.A0A0N4Z7H3"/>
<dbReference type="PANTHER" id="PTHR45680:SF29">
    <property type="entry name" value="NUCLEAR HORMONE RECEPTOR FAMILY"/>
    <property type="match status" value="1"/>
</dbReference>
<dbReference type="AlphaFoldDB" id="A0A0N4Z7H3"/>
<evidence type="ECO:0000256" key="2">
    <source>
        <dbReference type="ARBA" id="ARBA00023163"/>
    </source>
</evidence>
<feature type="domain" description="NR LBD" evidence="4">
    <location>
        <begin position="1"/>
        <end position="149"/>
    </location>
</feature>
<keyword evidence="1" id="KW-0805">Transcription regulation</keyword>
<evidence type="ECO:0000259" key="4">
    <source>
        <dbReference type="PROSITE" id="PS51843"/>
    </source>
</evidence>
<dbReference type="WBParaSite" id="PTRK_0000312400.1">
    <property type="protein sequence ID" value="PTRK_0000312400.1"/>
    <property type="gene ID" value="PTRK_0000312400"/>
</dbReference>
<evidence type="ECO:0000313" key="5">
    <source>
        <dbReference type="Proteomes" id="UP000038045"/>
    </source>
</evidence>
<evidence type="ECO:0000256" key="3">
    <source>
        <dbReference type="ARBA" id="ARBA00023170"/>
    </source>
</evidence>
<keyword evidence="5" id="KW-1185">Reference proteome</keyword>
<dbReference type="Gene3D" id="1.10.565.10">
    <property type="entry name" value="Retinoid X Receptor"/>
    <property type="match status" value="1"/>
</dbReference>
<protein>
    <submittedName>
        <fullName evidence="6">NR LBD domain-containing protein</fullName>
    </submittedName>
</protein>
<dbReference type="SUPFAM" id="SSF48508">
    <property type="entry name" value="Nuclear receptor ligand-binding domain"/>
    <property type="match status" value="1"/>
</dbReference>